<sequence length="240" mass="27338">MVSSPVDSNEDSFPENCTTRDYFEPALLQRLPKFLNFSDPERGVYSLGQIPPDLTWSEKAGPTRANVLCRPEGDKPLVIWIVGELARTWFYDKEGALQEKVNVTVTPLRPSDLDAGRELARTYSRPIQSHDDFVRMDGIYASRWQTEQERGRRGKTAMPFTRVFDATKKLSSKADMKKLHAEDLKNGDLVLMETILVRYFTAVEGRVTKDWNVRFELESICLLCRAPAQAAVDVNVDYSL</sequence>
<reference evidence="1" key="1">
    <citation type="submission" date="2021-03" db="EMBL/GenBank/DDBJ databases">
        <authorList>
            <consortium name="DOE Joint Genome Institute"/>
            <person name="Ahrendt S."/>
            <person name="Looney B.P."/>
            <person name="Miyauchi S."/>
            <person name="Morin E."/>
            <person name="Drula E."/>
            <person name="Courty P.E."/>
            <person name="Chicoki N."/>
            <person name="Fauchery L."/>
            <person name="Kohler A."/>
            <person name="Kuo A."/>
            <person name="Labutti K."/>
            <person name="Pangilinan J."/>
            <person name="Lipzen A."/>
            <person name="Riley R."/>
            <person name="Andreopoulos W."/>
            <person name="He G."/>
            <person name="Johnson J."/>
            <person name="Barry K.W."/>
            <person name="Grigoriev I.V."/>
            <person name="Nagy L."/>
            <person name="Hibbett D."/>
            <person name="Henrissat B."/>
            <person name="Matheny P.B."/>
            <person name="Labbe J."/>
            <person name="Martin F."/>
        </authorList>
    </citation>
    <scope>NUCLEOTIDE SEQUENCE</scope>
    <source>
        <strain evidence="1">HHB10654</strain>
    </source>
</reference>
<evidence type="ECO:0000313" key="1">
    <source>
        <dbReference type="EMBL" id="KAI0059792.1"/>
    </source>
</evidence>
<accession>A0ACB8SUA7</accession>
<proteinExistence type="predicted"/>
<dbReference type="Proteomes" id="UP000814140">
    <property type="component" value="Unassembled WGS sequence"/>
</dbReference>
<name>A0ACB8SUA7_9AGAM</name>
<comment type="caution">
    <text evidence="1">The sequence shown here is derived from an EMBL/GenBank/DDBJ whole genome shotgun (WGS) entry which is preliminary data.</text>
</comment>
<protein>
    <submittedName>
        <fullName evidence="1">Uncharacterized protein</fullName>
    </submittedName>
</protein>
<evidence type="ECO:0000313" key="2">
    <source>
        <dbReference type="Proteomes" id="UP000814140"/>
    </source>
</evidence>
<organism evidence="1 2">
    <name type="scientific">Artomyces pyxidatus</name>
    <dbReference type="NCBI Taxonomy" id="48021"/>
    <lineage>
        <taxon>Eukaryota</taxon>
        <taxon>Fungi</taxon>
        <taxon>Dikarya</taxon>
        <taxon>Basidiomycota</taxon>
        <taxon>Agaricomycotina</taxon>
        <taxon>Agaricomycetes</taxon>
        <taxon>Russulales</taxon>
        <taxon>Auriscalpiaceae</taxon>
        <taxon>Artomyces</taxon>
    </lineage>
</organism>
<keyword evidence="2" id="KW-1185">Reference proteome</keyword>
<dbReference type="EMBL" id="MU277223">
    <property type="protein sequence ID" value="KAI0059792.1"/>
    <property type="molecule type" value="Genomic_DNA"/>
</dbReference>
<gene>
    <name evidence="1" type="ORF">BV25DRAFT_1918182</name>
</gene>
<reference evidence="1" key="2">
    <citation type="journal article" date="2022" name="New Phytol.">
        <title>Evolutionary transition to the ectomycorrhizal habit in the genomes of a hyperdiverse lineage of mushroom-forming fungi.</title>
        <authorList>
            <person name="Looney B."/>
            <person name="Miyauchi S."/>
            <person name="Morin E."/>
            <person name="Drula E."/>
            <person name="Courty P.E."/>
            <person name="Kohler A."/>
            <person name="Kuo A."/>
            <person name="LaButti K."/>
            <person name="Pangilinan J."/>
            <person name="Lipzen A."/>
            <person name="Riley R."/>
            <person name="Andreopoulos W."/>
            <person name="He G."/>
            <person name="Johnson J."/>
            <person name="Nolan M."/>
            <person name="Tritt A."/>
            <person name="Barry K.W."/>
            <person name="Grigoriev I.V."/>
            <person name="Nagy L.G."/>
            <person name="Hibbett D."/>
            <person name="Henrissat B."/>
            <person name="Matheny P.B."/>
            <person name="Labbe J."/>
            <person name="Martin F.M."/>
        </authorList>
    </citation>
    <scope>NUCLEOTIDE SEQUENCE</scope>
    <source>
        <strain evidence="1">HHB10654</strain>
    </source>
</reference>